<dbReference type="Proteomes" id="UP000831189">
    <property type="component" value="Chromosome"/>
</dbReference>
<feature type="compositionally biased region" description="Acidic residues" evidence="1">
    <location>
        <begin position="98"/>
        <end position="111"/>
    </location>
</feature>
<keyword evidence="3" id="KW-0966">Cell projection</keyword>
<dbReference type="EMBL" id="CP096208">
    <property type="protein sequence ID" value="UPQ81522.1"/>
    <property type="molecule type" value="Genomic_DNA"/>
</dbReference>
<evidence type="ECO:0000259" key="2">
    <source>
        <dbReference type="Pfam" id="PF02120"/>
    </source>
</evidence>
<feature type="compositionally biased region" description="Low complexity" evidence="1">
    <location>
        <begin position="19"/>
        <end position="31"/>
    </location>
</feature>
<keyword evidence="3" id="KW-0969">Cilium</keyword>
<evidence type="ECO:0000313" key="3">
    <source>
        <dbReference type="EMBL" id="UPQ81522.1"/>
    </source>
</evidence>
<evidence type="ECO:0000256" key="1">
    <source>
        <dbReference type="SAM" id="MobiDB-lite"/>
    </source>
</evidence>
<dbReference type="PANTHER" id="PTHR37533">
    <property type="entry name" value="FLAGELLAR HOOK-LENGTH CONTROL PROTEIN"/>
    <property type="match status" value="1"/>
</dbReference>
<sequence>MAVSPDLLLNLKAPSAAIKAANASPKAAPQPSRDEPSSFANVYAKERQAKPVERQDAPAKPVRDKPVAEKPSQETAESGGTEKPVTADTGNELPAEPELAESDSLEPEAELDPLLLFGLGGQDTQGDETLPAQPASGSEFLVGLAQAQTAVGEADANGETALAGQRALEIQTGLQKSPAPVLVLQDELSMGTQESIPTNLLLSDEQLVEDSAEPALDESFGEVLEMLDAPKDSRTSATDAAINRLSPLTQAIAQQNQVQQAQRPAMVPGQPVNMQQSGWSEAVVDKVMWLSSQNLKSAEIQLDPAELGRMEVRIDMNKDQAQVTFMSPHAGVRDALEGQMQRLRDSFAQQGMTMDVNVSDQSRGWKGDDGGESRNRGVAGGLAGGDEEVIQGTTEIRAGRMGADRGLVDYYA</sequence>
<gene>
    <name evidence="3" type="ORF">M0M42_14010</name>
</gene>
<proteinExistence type="predicted"/>
<feature type="domain" description="Flagellar hook-length control protein-like C-terminal" evidence="2">
    <location>
        <begin position="285"/>
        <end position="363"/>
    </location>
</feature>
<name>A0ABY4KL32_9PSED</name>
<organism evidence="3 4">
    <name type="scientific">Pseudomonas knackmussii</name>
    <dbReference type="NCBI Taxonomy" id="65741"/>
    <lineage>
        <taxon>Bacteria</taxon>
        <taxon>Pseudomonadati</taxon>
        <taxon>Pseudomonadota</taxon>
        <taxon>Gammaproteobacteria</taxon>
        <taxon>Pseudomonadales</taxon>
        <taxon>Pseudomonadaceae</taxon>
        <taxon>Pseudomonas</taxon>
    </lineage>
</organism>
<dbReference type="Pfam" id="PF02120">
    <property type="entry name" value="Flg_hook"/>
    <property type="match status" value="1"/>
</dbReference>
<dbReference type="PANTHER" id="PTHR37533:SF2">
    <property type="entry name" value="FLAGELLAR HOOK-LENGTH CONTROL PROTEIN"/>
    <property type="match status" value="1"/>
</dbReference>
<feature type="compositionally biased region" description="Basic and acidic residues" evidence="1">
    <location>
        <begin position="363"/>
        <end position="375"/>
    </location>
</feature>
<dbReference type="InterPro" id="IPR021136">
    <property type="entry name" value="Flagellar_hook_control-like_C"/>
</dbReference>
<dbReference type="CDD" id="cd17470">
    <property type="entry name" value="T3SS_Flik_C"/>
    <property type="match status" value="1"/>
</dbReference>
<keyword evidence="3" id="KW-0282">Flagellum</keyword>
<reference evidence="3 4" key="1">
    <citation type="submission" date="2022-04" db="EMBL/GenBank/DDBJ databases">
        <title>Pseudomonas knackmussii B09-2.</title>
        <authorList>
            <person name="Deng Y."/>
        </authorList>
    </citation>
    <scope>NUCLEOTIDE SEQUENCE [LARGE SCALE GENOMIC DNA]</scope>
    <source>
        <strain evidence="3 4">B09-2</strain>
    </source>
</reference>
<accession>A0ABY4KL32</accession>
<dbReference type="InterPro" id="IPR038610">
    <property type="entry name" value="FliK-like_C_sf"/>
</dbReference>
<evidence type="ECO:0000313" key="4">
    <source>
        <dbReference type="Proteomes" id="UP000831189"/>
    </source>
</evidence>
<feature type="region of interest" description="Disordered" evidence="1">
    <location>
        <begin position="359"/>
        <end position="384"/>
    </location>
</feature>
<dbReference type="InterPro" id="IPR052563">
    <property type="entry name" value="FliK"/>
</dbReference>
<keyword evidence="4" id="KW-1185">Reference proteome</keyword>
<feature type="region of interest" description="Disordered" evidence="1">
    <location>
        <begin position="19"/>
        <end position="137"/>
    </location>
</feature>
<dbReference type="Gene3D" id="3.30.750.140">
    <property type="match status" value="1"/>
</dbReference>
<feature type="compositionally biased region" description="Basic and acidic residues" evidence="1">
    <location>
        <begin position="44"/>
        <end position="72"/>
    </location>
</feature>
<protein>
    <submittedName>
        <fullName evidence="3">Flagellar hook-length control protein FliK</fullName>
    </submittedName>
</protein>